<dbReference type="STRING" id="460265.Mnod_4501"/>
<evidence type="ECO:0000256" key="1">
    <source>
        <dbReference type="SAM" id="MobiDB-lite"/>
    </source>
</evidence>
<dbReference type="EMBL" id="CP001349">
    <property type="protein sequence ID" value="ACL59369.1"/>
    <property type="molecule type" value="Genomic_DNA"/>
</dbReference>
<reference evidence="2 3" key="1">
    <citation type="submission" date="2009-01" db="EMBL/GenBank/DDBJ databases">
        <title>Complete sequence of chromosome of Methylobacterium nodulans ORS 2060.</title>
        <authorList>
            <consortium name="US DOE Joint Genome Institute"/>
            <person name="Lucas S."/>
            <person name="Copeland A."/>
            <person name="Lapidus A."/>
            <person name="Glavina del Rio T."/>
            <person name="Dalin E."/>
            <person name="Tice H."/>
            <person name="Bruce D."/>
            <person name="Goodwin L."/>
            <person name="Pitluck S."/>
            <person name="Sims D."/>
            <person name="Brettin T."/>
            <person name="Detter J.C."/>
            <person name="Han C."/>
            <person name="Larimer F."/>
            <person name="Land M."/>
            <person name="Hauser L."/>
            <person name="Kyrpides N."/>
            <person name="Ivanova N."/>
            <person name="Marx C.J."/>
            <person name="Richardson P."/>
        </authorList>
    </citation>
    <scope>NUCLEOTIDE SEQUENCE [LARGE SCALE GENOMIC DNA]</scope>
    <source>
        <strain evidence="3">LMG 21967 / CNCM I-2342 / ORS 2060</strain>
    </source>
</reference>
<accession>B8ICX7</accession>
<dbReference type="AlphaFoldDB" id="B8ICX7"/>
<evidence type="ECO:0000313" key="2">
    <source>
        <dbReference type="EMBL" id="ACL59369.1"/>
    </source>
</evidence>
<dbReference type="eggNOG" id="ENOG5031CNK">
    <property type="taxonomic scope" value="Bacteria"/>
</dbReference>
<protein>
    <submittedName>
        <fullName evidence="2">Uncharacterized protein</fullName>
    </submittedName>
</protein>
<evidence type="ECO:0000313" key="3">
    <source>
        <dbReference type="Proteomes" id="UP000008207"/>
    </source>
</evidence>
<gene>
    <name evidence="2" type="ordered locus">Mnod_4501</name>
</gene>
<dbReference type="Proteomes" id="UP000008207">
    <property type="component" value="Chromosome"/>
</dbReference>
<name>B8ICX7_METNO</name>
<keyword evidence="3" id="KW-1185">Reference proteome</keyword>
<organism evidence="2 3">
    <name type="scientific">Methylobacterium nodulans (strain LMG 21967 / CNCM I-2342 / ORS 2060)</name>
    <dbReference type="NCBI Taxonomy" id="460265"/>
    <lineage>
        <taxon>Bacteria</taxon>
        <taxon>Pseudomonadati</taxon>
        <taxon>Pseudomonadota</taxon>
        <taxon>Alphaproteobacteria</taxon>
        <taxon>Hyphomicrobiales</taxon>
        <taxon>Methylobacteriaceae</taxon>
        <taxon>Methylobacterium</taxon>
    </lineage>
</organism>
<dbReference type="HOGENOM" id="CLU_2260476_0_0_5"/>
<dbReference type="RefSeq" id="WP_015931007.1">
    <property type="nucleotide sequence ID" value="NC_011894.1"/>
</dbReference>
<dbReference type="KEGG" id="mno:Mnod_4501"/>
<sequence>MVVFLAVAAVILAVGIVLLIVHAADRRPPLRLPREELLEERGDELYDAIGPRPKSPVDRTAPSLEVTSDGMPVSPDPVRIEGPRPPMRGGPLVIDHDPSERGPAPRGERGAR</sequence>
<feature type="region of interest" description="Disordered" evidence="1">
    <location>
        <begin position="45"/>
        <end position="112"/>
    </location>
</feature>
<proteinExistence type="predicted"/>